<reference evidence="4 5" key="4">
    <citation type="journal article" date="2009" name="Appl. Environ. Microbiol.">
        <title>Comparative genome-wide transcriptional profiling of Azorhizobium caulinodans ORS571 grown under free-living and symbiotic conditions.</title>
        <authorList>
            <person name="Tsukada S."/>
            <person name="Aono T."/>
            <person name="Akiba N."/>
            <person name="Lee KB."/>
            <person name="Liu CT."/>
            <person name="Toyazaki H."/>
            <person name="Oyaizu H."/>
        </authorList>
    </citation>
    <scope>NUCLEOTIDE SEQUENCE [LARGE SCALE GENOMIC DNA]</scope>
    <source>
        <strain evidence="5">ATCC 43989 / DSM 5975 / JCM 20966 / LMG 6465 / NBRC 14845 / NCIMB 13405 / ORS 571</strain>
    </source>
</reference>
<evidence type="ECO:0000259" key="3">
    <source>
        <dbReference type="Pfam" id="PF05532"/>
    </source>
</evidence>
<dbReference type="Proteomes" id="UP000000270">
    <property type="component" value="Chromosome"/>
</dbReference>
<dbReference type="eggNOG" id="COG3237">
    <property type="taxonomic scope" value="Bacteria"/>
</dbReference>
<evidence type="ECO:0000313" key="4">
    <source>
        <dbReference type="EMBL" id="BAF89529.1"/>
    </source>
</evidence>
<gene>
    <name evidence="4" type="ordered locus">AZC_3531</name>
</gene>
<dbReference type="InterPro" id="IPR008462">
    <property type="entry name" value="CsbD"/>
</dbReference>
<reference evidence="5" key="2">
    <citation type="submission" date="2007-04" db="EMBL/GenBank/DDBJ databases">
        <title>Complete genome sequence of the nitrogen-fixing bacterium Azorhizobium caulinodans ORS571.</title>
        <authorList>
            <person name="Lee K.B."/>
            <person name="Backer P.D."/>
            <person name="Aono T."/>
            <person name="Liu C.T."/>
            <person name="Suzuki S."/>
            <person name="Suzuki T."/>
            <person name="Kaneko T."/>
            <person name="Yamada M."/>
            <person name="Tabata S."/>
            <person name="Kupfer D.M."/>
            <person name="Najar F.Z."/>
            <person name="Wiley G.B."/>
            <person name="Roe B."/>
            <person name="Binnewies T."/>
            <person name="Ussery D."/>
            <person name="Vereecke D."/>
            <person name="Gevers D."/>
            <person name="Holsters M."/>
            <person name="Oyaizu H."/>
        </authorList>
    </citation>
    <scope>NUCLEOTIDE SEQUENCE [LARGE SCALE GENOMIC DNA]</scope>
    <source>
        <strain evidence="5">ATCC 43989 / DSM 5975 / JCM 20966 / LMG 6465 / NBRC 14845 / NCIMB 13405 / ORS 571</strain>
    </source>
</reference>
<dbReference type="SUPFAM" id="SSF69047">
    <property type="entry name" value="Hypothetical protein YjbJ"/>
    <property type="match status" value="1"/>
</dbReference>
<dbReference type="Pfam" id="PF05532">
    <property type="entry name" value="CsbD"/>
    <property type="match status" value="1"/>
</dbReference>
<reference evidence="4 5" key="6">
    <citation type="journal article" date="2011" name="Appl. Environ. Microbiol.">
        <title>Involvement of the azorhizobial chromosome partition gene (parA) in the onset of bacteroid differentiation during Sesbania rostrata stem nodule development.</title>
        <authorList>
            <person name="Liu CT."/>
            <person name="Lee KB."/>
            <person name="Wang YS."/>
            <person name="Peng MH."/>
            <person name="Lee KT."/>
            <person name="Suzuki S."/>
            <person name="Suzuki T."/>
            <person name="Oyaizu H."/>
        </authorList>
    </citation>
    <scope>NUCLEOTIDE SEQUENCE [LARGE SCALE GENOMIC DNA]</scope>
    <source>
        <strain evidence="5">ATCC 43989 / DSM 5975 / JCM 20966 / LMG 6465 / NBRC 14845 / NCIMB 13405 / ORS 571</strain>
    </source>
</reference>
<accession>A8IET0</accession>
<dbReference type="HOGENOM" id="CLU_135567_3_2_5"/>
<feature type="compositionally biased region" description="Basic and acidic residues" evidence="2">
    <location>
        <begin position="28"/>
        <end position="43"/>
    </location>
</feature>
<comment type="similarity">
    <text evidence="1">Belongs to the UPF0337 (CsbD) family.</text>
</comment>
<feature type="domain" description="CsbD-like" evidence="3">
    <location>
        <begin position="6"/>
        <end position="58"/>
    </location>
</feature>
<evidence type="ECO:0000256" key="1">
    <source>
        <dbReference type="ARBA" id="ARBA00009129"/>
    </source>
</evidence>
<reference evidence="4 5" key="1">
    <citation type="journal article" date="2007" name="Appl. Environ. Microbiol.">
        <title>Rhizobial factors required for stem nodule maturation and maintenance in Sesbania rostrata-Azorhizobium caulinodans ORS571 symbiosis.</title>
        <authorList>
            <person name="Suzuki S."/>
            <person name="Aono T."/>
            <person name="Lee KB."/>
            <person name="Suzuki T."/>
            <person name="Liu CT."/>
            <person name="Miwa H."/>
            <person name="Wakao S."/>
            <person name="Iki T."/>
            <person name="Oyaizu H."/>
        </authorList>
    </citation>
    <scope>NUCLEOTIDE SEQUENCE [LARGE SCALE GENOMIC DNA]</scope>
    <source>
        <strain evidence="5">ATCC 43989 / DSM 5975 / JCM 20966 / LMG 6465 / NBRC 14845 / NCIMB 13405 / ORS 571</strain>
    </source>
</reference>
<dbReference type="STRING" id="438753.AZC_3531"/>
<reference evidence="4 5" key="5">
    <citation type="journal article" date="2010" name="Appl. Environ. Microbiol.">
        <title>phrR-like gene praR of Azorhizobium caulinodans ORS571 is essential for symbiosis with Sesbania rostrata and is involved in expression of reb genes.</title>
        <authorList>
            <person name="Akiba N."/>
            <person name="Aono T."/>
            <person name="Toyazaki H."/>
            <person name="Sato S."/>
            <person name="Oyaizu H."/>
        </authorList>
    </citation>
    <scope>NUCLEOTIDE SEQUENCE [LARGE SCALE GENOMIC DNA]</scope>
    <source>
        <strain evidence="5">ATCC 43989 / DSM 5975 / JCM 20966 / LMG 6465 / NBRC 14845 / NCIMB 13405 / ORS 571</strain>
    </source>
</reference>
<evidence type="ECO:0000313" key="5">
    <source>
        <dbReference type="Proteomes" id="UP000000270"/>
    </source>
</evidence>
<dbReference type="KEGG" id="azc:AZC_3531"/>
<reference evidence="4 5" key="3">
    <citation type="journal article" date="2008" name="BMC Genomics">
        <title>The genome of the versatile nitrogen fixer Azorhizobium caulinodans ORS571.</title>
        <authorList>
            <person name="Lee KB."/>
            <person name="Backer P.D."/>
            <person name="Aono T."/>
            <person name="Liu CT."/>
            <person name="Suzuki S."/>
            <person name="Suzuki T."/>
            <person name="Kaneko T."/>
            <person name="Yamada M."/>
            <person name="Tabata S."/>
            <person name="Kupfer D.M."/>
            <person name="Najar F.Z."/>
            <person name="Wiley G.B."/>
            <person name="Roe B."/>
            <person name="Binnewies T.T."/>
            <person name="Ussery D.W."/>
            <person name="D'Haeze W."/>
            <person name="Herder J.D."/>
            <person name="Gevers D."/>
            <person name="Vereecke D."/>
            <person name="Holsters M."/>
            <person name="Oyaizu H."/>
        </authorList>
    </citation>
    <scope>NUCLEOTIDE SEQUENCE [LARGE SCALE GENOMIC DNA]</scope>
    <source>
        <strain evidence="5">ATCC 43989 / DSM 5975 / JCM 20966 / LMG 6465 / NBRC 14845 / NCIMB 13405 / ORS 571</strain>
    </source>
</reference>
<protein>
    <submittedName>
        <fullName evidence="4">Putative mismatched base pair and cruciform DNA recognition protein</fullName>
    </submittedName>
</protein>
<dbReference type="EMBL" id="AP009384">
    <property type="protein sequence ID" value="BAF89529.1"/>
    <property type="molecule type" value="Genomic_DNA"/>
</dbReference>
<feature type="region of interest" description="Disordered" evidence="2">
    <location>
        <begin position="1"/>
        <end position="64"/>
    </location>
</feature>
<name>A8IET0_AZOC5</name>
<dbReference type="Gene3D" id="1.10.1470.10">
    <property type="entry name" value="YjbJ"/>
    <property type="match status" value="1"/>
</dbReference>
<keyword evidence="5" id="KW-1185">Reference proteome</keyword>
<organism evidence="4 5">
    <name type="scientific">Azorhizobium caulinodans (strain ATCC 43989 / DSM 5975 / JCM 20966 / LMG 6465 / NBRC 14845 / NCIMB 13405 / ORS 571)</name>
    <dbReference type="NCBI Taxonomy" id="438753"/>
    <lineage>
        <taxon>Bacteria</taxon>
        <taxon>Pseudomonadati</taxon>
        <taxon>Pseudomonadota</taxon>
        <taxon>Alphaproteobacteria</taxon>
        <taxon>Hyphomicrobiales</taxon>
        <taxon>Xanthobacteraceae</taxon>
        <taxon>Azorhizobium</taxon>
    </lineage>
</organism>
<proteinExistence type="inferred from homology"/>
<sequence length="64" mass="6645">MGSTSDKISGMANEAMGNVKQGIGKATGNDRLRAEGKVQEIKGEGQQTLGKAKDAVKDAVDRTP</sequence>
<dbReference type="AlphaFoldDB" id="A8IET0"/>
<dbReference type="InterPro" id="IPR036629">
    <property type="entry name" value="YjbJ_sf"/>
</dbReference>
<feature type="compositionally biased region" description="Basic and acidic residues" evidence="2">
    <location>
        <begin position="51"/>
        <end position="64"/>
    </location>
</feature>
<dbReference type="RefSeq" id="WP_012172054.1">
    <property type="nucleotide sequence ID" value="NC_009937.1"/>
</dbReference>
<evidence type="ECO:0000256" key="2">
    <source>
        <dbReference type="SAM" id="MobiDB-lite"/>
    </source>
</evidence>